<keyword evidence="3" id="KW-1185">Reference proteome</keyword>
<proteinExistence type="predicted"/>
<organism evidence="2 3">
    <name type="scientific">Symbiobacterium terraclitae</name>
    <dbReference type="NCBI Taxonomy" id="557451"/>
    <lineage>
        <taxon>Bacteria</taxon>
        <taxon>Bacillati</taxon>
        <taxon>Bacillota</taxon>
        <taxon>Clostridia</taxon>
        <taxon>Eubacteriales</taxon>
        <taxon>Symbiobacteriaceae</taxon>
        <taxon>Symbiobacterium</taxon>
    </lineage>
</organism>
<accession>A0ABS4JUW2</accession>
<name>A0ABS4JUW2_9FIRM</name>
<feature type="region of interest" description="Disordered" evidence="1">
    <location>
        <begin position="1"/>
        <end position="38"/>
    </location>
</feature>
<dbReference type="Proteomes" id="UP001519289">
    <property type="component" value="Unassembled WGS sequence"/>
</dbReference>
<feature type="compositionally biased region" description="Basic and acidic residues" evidence="1">
    <location>
        <begin position="1"/>
        <end position="21"/>
    </location>
</feature>
<evidence type="ECO:0000313" key="3">
    <source>
        <dbReference type="Proteomes" id="UP001519289"/>
    </source>
</evidence>
<dbReference type="EMBL" id="JAGGLG010000026">
    <property type="protein sequence ID" value="MBP2019337.1"/>
    <property type="molecule type" value="Genomic_DNA"/>
</dbReference>
<reference evidence="2 3" key="1">
    <citation type="submission" date="2021-03" db="EMBL/GenBank/DDBJ databases">
        <title>Genomic Encyclopedia of Type Strains, Phase IV (KMG-IV): sequencing the most valuable type-strain genomes for metagenomic binning, comparative biology and taxonomic classification.</title>
        <authorList>
            <person name="Goeker M."/>
        </authorList>
    </citation>
    <scope>NUCLEOTIDE SEQUENCE [LARGE SCALE GENOMIC DNA]</scope>
    <source>
        <strain evidence="2 3">DSM 27138</strain>
    </source>
</reference>
<protein>
    <submittedName>
        <fullName evidence="2">Uncharacterized protein</fullName>
    </submittedName>
</protein>
<evidence type="ECO:0000256" key="1">
    <source>
        <dbReference type="SAM" id="MobiDB-lite"/>
    </source>
</evidence>
<evidence type="ECO:0000313" key="2">
    <source>
        <dbReference type="EMBL" id="MBP2019337.1"/>
    </source>
</evidence>
<gene>
    <name evidence="2" type="ORF">J2Z79_002764</name>
</gene>
<comment type="caution">
    <text evidence="2">The sequence shown here is derived from an EMBL/GenBank/DDBJ whole genome shotgun (WGS) entry which is preliminary data.</text>
</comment>
<sequence length="38" mass="3938">MGPGRDEPGKLRPGAKADERYANSAPGPELMEDGAAEP</sequence>